<dbReference type="Pfam" id="PF13508">
    <property type="entry name" value="Acetyltransf_7"/>
    <property type="match status" value="1"/>
</dbReference>
<dbReference type="Gene3D" id="3.40.630.30">
    <property type="match status" value="1"/>
</dbReference>
<reference evidence="4 5" key="1">
    <citation type="journal article" date="2020" name="Nature">
        <title>Isolation of an archaeon at the prokaryote-eukaryote interface.</title>
        <authorList>
            <person name="Imachi H."/>
            <person name="Nobu M.K."/>
            <person name="Nakahara N."/>
            <person name="Morono Y."/>
            <person name="Ogawara M."/>
            <person name="Takaki Y."/>
            <person name="Takano Y."/>
            <person name="Uematsu K."/>
            <person name="Ikuta T."/>
            <person name="Ito M."/>
            <person name="Matsui Y."/>
            <person name="Miyazaki M."/>
            <person name="Murata K."/>
            <person name="Saito Y."/>
            <person name="Sakai S."/>
            <person name="Song C."/>
            <person name="Tasumi E."/>
            <person name="Yamanaka Y."/>
            <person name="Yamaguchi T."/>
            <person name="Kamagata Y."/>
            <person name="Tamaki H."/>
            <person name="Takai K."/>
        </authorList>
    </citation>
    <scope>NUCLEOTIDE SEQUENCE [LARGE SCALE GENOMIC DNA]</scope>
    <source>
        <strain evidence="4 5">MK-D1</strain>
    </source>
</reference>
<keyword evidence="2" id="KW-0012">Acyltransferase</keyword>
<dbReference type="RefSeq" id="WP_147664173.1">
    <property type="nucleotide sequence ID" value="NZ_CP042905.2"/>
</dbReference>
<sequence length="324" mass="38490">MNLIMKKWSDVDLDQLTHFLSQNCLEFGDSKEKKALEIKKKLLKYKKKHLDSRIFLWFQEQDLQGGVYLYCEEGRYFFFNPGFVGEFPIIKKSLDYSSAVKKLYSQVLKFIAVNLPEIKSVQMDLSPKFAKFDLTRDLLKILHEDVGFYKHYFRLLLPLKNLTVKPKSYAADYKFSHVSKDIEEELYKCYYQALLHSDLDFFKNQSENERKTFFQELLDPEQMNYSASPIIRQQNKVIAFALIWDYNEELEKNAHINLMCVHPDHQHQGVGTLLLNKIIIQAQQQKYTTTTLYTENNRIPYNFYRKNGFKESPGYTILIWKNSE</sequence>
<dbReference type="PROSITE" id="PS51186">
    <property type="entry name" value="GNAT"/>
    <property type="match status" value="1"/>
</dbReference>
<evidence type="ECO:0000259" key="3">
    <source>
        <dbReference type="PROSITE" id="PS51186"/>
    </source>
</evidence>
<proteinExistence type="predicted"/>
<name>A0A5B9DE34_9ARCH</name>
<dbReference type="InterPro" id="IPR000182">
    <property type="entry name" value="GNAT_dom"/>
</dbReference>
<dbReference type="AlphaFoldDB" id="A0A5B9DE34"/>
<reference evidence="4 5" key="2">
    <citation type="journal article" date="2024" name="Int. J. Syst. Evol. Microbiol.">
        <title>Promethearchaeum syntrophicum gen. nov., sp. nov., an anaerobic, obligately syntrophic archaeon, the first isolate of the lineage 'Asgard' archaea, and proposal of the new archaeal phylum Promethearchaeota phyl. nov. and kingdom Promethearchaeati regn. nov.</title>
        <authorList>
            <person name="Imachi H."/>
            <person name="Nobu M.K."/>
            <person name="Kato S."/>
            <person name="Takaki Y."/>
            <person name="Miyazaki M."/>
            <person name="Miyata M."/>
            <person name="Ogawara M."/>
            <person name="Saito Y."/>
            <person name="Sakai S."/>
            <person name="Tahara Y.O."/>
            <person name="Takano Y."/>
            <person name="Tasumi E."/>
            <person name="Uematsu K."/>
            <person name="Yoshimura T."/>
            <person name="Itoh T."/>
            <person name="Ohkuma M."/>
            <person name="Takai K."/>
        </authorList>
    </citation>
    <scope>NUCLEOTIDE SEQUENCE [LARGE SCALE GENOMIC DNA]</scope>
    <source>
        <strain evidence="4 5">MK-D1</strain>
    </source>
</reference>
<evidence type="ECO:0000313" key="4">
    <source>
        <dbReference type="EMBL" id="QEE17275.1"/>
    </source>
</evidence>
<accession>A0A5B9DE34</accession>
<evidence type="ECO:0000256" key="1">
    <source>
        <dbReference type="ARBA" id="ARBA00022679"/>
    </source>
</evidence>
<dbReference type="EMBL" id="CP042905">
    <property type="protein sequence ID" value="QEE17275.1"/>
    <property type="molecule type" value="Genomic_DNA"/>
</dbReference>
<dbReference type="KEGG" id="psyt:DSAG12_03107"/>
<dbReference type="PANTHER" id="PTHR43420">
    <property type="entry name" value="ACETYLTRANSFERASE"/>
    <property type="match status" value="1"/>
</dbReference>
<protein>
    <submittedName>
        <fullName evidence="4">GNAT family N-acetyltransferase</fullName>
    </submittedName>
</protein>
<organism evidence="4 5">
    <name type="scientific">Promethearchaeum syntrophicum</name>
    <dbReference type="NCBI Taxonomy" id="2594042"/>
    <lineage>
        <taxon>Archaea</taxon>
        <taxon>Promethearchaeati</taxon>
        <taxon>Promethearchaeota</taxon>
        <taxon>Promethearchaeia</taxon>
        <taxon>Promethearchaeales</taxon>
        <taxon>Promethearchaeaceae</taxon>
        <taxon>Promethearchaeum</taxon>
    </lineage>
</organism>
<dbReference type="InterPro" id="IPR016181">
    <property type="entry name" value="Acyl_CoA_acyltransferase"/>
</dbReference>
<evidence type="ECO:0000313" key="5">
    <source>
        <dbReference type="Proteomes" id="UP000321408"/>
    </source>
</evidence>
<dbReference type="PANTHER" id="PTHR43420:SF47">
    <property type="entry name" value="N-ACETYLTRANSFERASE DOMAIN-CONTAINING PROTEIN"/>
    <property type="match status" value="1"/>
</dbReference>
<gene>
    <name evidence="4" type="ORF">DSAG12_03107</name>
</gene>
<feature type="domain" description="N-acetyltransferase" evidence="3">
    <location>
        <begin position="173"/>
        <end position="324"/>
    </location>
</feature>
<keyword evidence="1" id="KW-0808">Transferase</keyword>
<dbReference type="SUPFAM" id="SSF55729">
    <property type="entry name" value="Acyl-CoA N-acyltransferases (Nat)"/>
    <property type="match status" value="1"/>
</dbReference>
<dbReference type="Proteomes" id="UP000321408">
    <property type="component" value="Chromosome"/>
</dbReference>
<evidence type="ECO:0000256" key="2">
    <source>
        <dbReference type="ARBA" id="ARBA00023315"/>
    </source>
</evidence>
<keyword evidence="5" id="KW-1185">Reference proteome</keyword>
<dbReference type="GO" id="GO:0016747">
    <property type="term" value="F:acyltransferase activity, transferring groups other than amino-acyl groups"/>
    <property type="evidence" value="ECO:0007669"/>
    <property type="project" value="InterPro"/>
</dbReference>
<dbReference type="CDD" id="cd04301">
    <property type="entry name" value="NAT_SF"/>
    <property type="match status" value="1"/>
</dbReference>
<dbReference type="InterPro" id="IPR050680">
    <property type="entry name" value="YpeA/RimI_acetyltransf"/>
</dbReference>
<dbReference type="GeneID" id="41331078"/>